<organism evidence="1 2">
    <name type="scientific">Tritrichomonas musculus</name>
    <dbReference type="NCBI Taxonomy" id="1915356"/>
    <lineage>
        <taxon>Eukaryota</taxon>
        <taxon>Metamonada</taxon>
        <taxon>Parabasalia</taxon>
        <taxon>Tritrichomonadida</taxon>
        <taxon>Tritrichomonadidae</taxon>
        <taxon>Tritrichomonas</taxon>
    </lineage>
</organism>
<comment type="caution">
    <text evidence="1">The sequence shown here is derived from an EMBL/GenBank/DDBJ whole genome shotgun (WGS) entry which is preliminary data.</text>
</comment>
<gene>
    <name evidence="1" type="ORF">M9Y10_015657</name>
</gene>
<keyword evidence="2" id="KW-1185">Reference proteome</keyword>
<reference evidence="1 2" key="1">
    <citation type="submission" date="2024-04" db="EMBL/GenBank/DDBJ databases">
        <title>Tritrichomonas musculus Genome.</title>
        <authorList>
            <person name="Alves-Ferreira E."/>
            <person name="Grigg M."/>
            <person name="Lorenzi H."/>
            <person name="Galac M."/>
        </authorList>
    </citation>
    <scope>NUCLEOTIDE SEQUENCE [LARGE SCALE GENOMIC DNA]</scope>
    <source>
        <strain evidence="1 2">EAF2021</strain>
    </source>
</reference>
<dbReference type="SUPFAM" id="SSF53098">
    <property type="entry name" value="Ribonuclease H-like"/>
    <property type="match status" value="1"/>
</dbReference>
<evidence type="ECO:0008006" key="3">
    <source>
        <dbReference type="Google" id="ProtNLM"/>
    </source>
</evidence>
<protein>
    <recommendedName>
        <fullName evidence="3">DUF659 domain-containing protein</fullName>
    </recommendedName>
</protein>
<accession>A0ABR2L4M4</accession>
<dbReference type="Proteomes" id="UP001470230">
    <property type="component" value="Unassembled WGS sequence"/>
</dbReference>
<evidence type="ECO:0000313" key="1">
    <source>
        <dbReference type="EMBL" id="KAK8897692.1"/>
    </source>
</evidence>
<proteinExistence type="predicted"/>
<name>A0ABR2L4M4_9EUKA</name>
<dbReference type="InterPro" id="IPR012337">
    <property type="entry name" value="RNaseH-like_sf"/>
</dbReference>
<dbReference type="EMBL" id="JAPFFF010000002">
    <property type="protein sequence ID" value="KAK8897692.1"/>
    <property type="molecule type" value="Genomic_DNA"/>
</dbReference>
<sequence length="235" mass="27451">MEDFIHFLINLEIKLRKQISKRYLNVEEWFQMPCIYQVTEYIKIAGQEAKPNALQIYNSKFVSLEIDSGTVKKLKNIHYVITVPGETSTKTFLYTLIEKVNFDYLCYSSATVSVVKELFDKNVYVTAIIVDNLKNQSKGLEFMKETAENPLIKNIYIVHCFYHLTSLVFVNALEHNTHLNKLVNSIKQLVNILRKSSSKTFIGKLCPTIVETRWLYLYEILTFFLSLKMTSEPFF</sequence>
<evidence type="ECO:0000313" key="2">
    <source>
        <dbReference type="Proteomes" id="UP001470230"/>
    </source>
</evidence>